<comment type="caution">
    <text evidence="8">The sequence shown here is derived from an EMBL/GenBank/DDBJ whole genome shotgun (WGS) entry which is preliminary data.</text>
</comment>
<evidence type="ECO:0000256" key="1">
    <source>
        <dbReference type="ARBA" id="ARBA00004651"/>
    </source>
</evidence>
<keyword evidence="6 7" id="KW-0472">Membrane</keyword>
<organism evidence="8 9">
    <name type="scientific">Candidatus Glassbacteria bacterium GWA2_58_10</name>
    <dbReference type="NCBI Taxonomy" id="1817865"/>
    <lineage>
        <taxon>Bacteria</taxon>
        <taxon>Candidatus Glassiibacteriota</taxon>
    </lineage>
</organism>
<keyword evidence="5 7" id="KW-1133">Transmembrane helix</keyword>
<protein>
    <recommendedName>
        <fullName evidence="10">Polysaccharide biosynthesis protein C-terminal domain-containing protein</fullName>
    </recommendedName>
</protein>
<evidence type="ECO:0000313" key="9">
    <source>
        <dbReference type="Proteomes" id="UP000176992"/>
    </source>
</evidence>
<evidence type="ECO:0000256" key="4">
    <source>
        <dbReference type="ARBA" id="ARBA00022692"/>
    </source>
</evidence>
<feature type="transmembrane region" description="Helical" evidence="7">
    <location>
        <begin position="330"/>
        <end position="349"/>
    </location>
</feature>
<evidence type="ECO:0000256" key="3">
    <source>
        <dbReference type="ARBA" id="ARBA00022475"/>
    </source>
</evidence>
<keyword evidence="3" id="KW-1003">Cell membrane</keyword>
<dbReference type="AlphaFoldDB" id="A0A1F5YDL2"/>
<evidence type="ECO:0000256" key="2">
    <source>
        <dbReference type="ARBA" id="ARBA00007430"/>
    </source>
</evidence>
<feature type="transmembrane region" description="Helical" evidence="7">
    <location>
        <begin position="364"/>
        <end position="387"/>
    </location>
</feature>
<evidence type="ECO:0000256" key="5">
    <source>
        <dbReference type="ARBA" id="ARBA00022989"/>
    </source>
</evidence>
<feature type="transmembrane region" description="Helical" evidence="7">
    <location>
        <begin position="31"/>
        <end position="52"/>
    </location>
</feature>
<feature type="non-terminal residue" evidence="8">
    <location>
        <position position="1"/>
    </location>
</feature>
<evidence type="ECO:0000256" key="6">
    <source>
        <dbReference type="ARBA" id="ARBA00023136"/>
    </source>
</evidence>
<name>A0A1F5YDL2_9BACT</name>
<keyword evidence="4 7" id="KW-0812">Transmembrane</keyword>
<dbReference type="PANTHER" id="PTHR30250">
    <property type="entry name" value="PST FAMILY PREDICTED COLANIC ACID TRANSPORTER"/>
    <property type="match status" value="1"/>
</dbReference>
<gene>
    <name evidence="8" type="ORF">A2Z86_02010</name>
</gene>
<evidence type="ECO:0000256" key="7">
    <source>
        <dbReference type="SAM" id="Phobius"/>
    </source>
</evidence>
<dbReference type="GO" id="GO:0005886">
    <property type="term" value="C:plasma membrane"/>
    <property type="evidence" value="ECO:0007669"/>
    <property type="project" value="UniProtKB-SubCell"/>
</dbReference>
<dbReference type="PANTHER" id="PTHR30250:SF10">
    <property type="entry name" value="LIPOPOLYSACCHARIDE BIOSYNTHESIS PROTEIN WZXC"/>
    <property type="match status" value="1"/>
</dbReference>
<evidence type="ECO:0008006" key="10">
    <source>
        <dbReference type="Google" id="ProtNLM"/>
    </source>
</evidence>
<comment type="subcellular location">
    <subcellularLocation>
        <location evidence="1">Cell membrane</location>
        <topology evidence="1">Multi-pass membrane protein</topology>
    </subcellularLocation>
</comment>
<comment type="similarity">
    <text evidence="2">Belongs to the polysaccharide synthase family.</text>
</comment>
<dbReference type="InterPro" id="IPR050833">
    <property type="entry name" value="Poly_Biosynth_Transport"/>
</dbReference>
<dbReference type="Proteomes" id="UP000176992">
    <property type="component" value="Unassembled WGS sequence"/>
</dbReference>
<feature type="transmembrane region" description="Helical" evidence="7">
    <location>
        <begin position="236"/>
        <end position="263"/>
    </location>
</feature>
<evidence type="ECO:0000313" key="8">
    <source>
        <dbReference type="EMBL" id="OGF98275.1"/>
    </source>
</evidence>
<feature type="transmembrane region" description="Helical" evidence="7">
    <location>
        <begin position="297"/>
        <end position="318"/>
    </location>
</feature>
<reference evidence="8 9" key="1">
    <citation type="journal article" date="2016" name="Nat. Commun.">
        <title>Thousands of microbial genomes shed light on interconnected biogeochemical processes in an aquifer system.</title>
        <authorList>
            <person name="Anantharaman K."/>
            <person name="Brown C.T."/>
            <person name="Hug L.A."/>
            <person name="Sharon I."/>
            <person name="Castelle C.J."/>
            <person name="Probst A.J."/>
            <person name="Thomas B.C."/>
            <person name="Singh A."/>
            <person name="Wilkins M.J."/>
            <person name="Karaoz U."/>
            <person name="Brodie E.L."/>
            <person name="Williams K.H."/>
            <person name="Hubbard S.S."/>
            <person name="Banfield J.F."/>
        </authorList>
    </citation>
    <scope>NUCLEOTIDE SEQUENCE [LARGE SCALE GENOMIC DNA]</scope>
</reference>
<feature type="transmembrane region" description="Helical" evidence="7">
    <location>
        <begin position="275"/>
        <end position="291"/>
    </location>
</feature>
<sequence length="419" mass="44767">RIVAASAGLALLLALVAPLLAQFFGDPALTWPLRGIALSVVIQSFSVVPLSLLKRRLEFRTVQIAQVASYVTGFVLVGIGLALAGAGVWSLIGALGAQYLMEAVLLYRAAPHTLRPLLVAEGRALQSFAGRVLLTNLSNWVSENLDNLLVGRLLGVQALGFYSVSYNLMRTPANHMVVTLQQVLFSASARVQDDAAALGRAYLLALNLVLLVSLPTFIAAGVLSETVVVALYGQKWLAAIPLLLPLALAMPVHAAMAIAGPILWGCGMVGKELKVQFWIALLLIGAIFVSARFSLEVLAWSVFGVYLVRAVWITSVLLRVLDVPAHAALAPLRGTLPFSLAVAATLFAADHGLRMLGILAQLRLAFALTLGAALALGGGLLCIRFLVGPDLARVLLRYTNQETGSLPRWFKRYLNEQLT</sequence>
<dbReference type="EMBL" id="MFIV01000137">
    <property type="protein sequence ID" value="OGF98275.1"/>
    <property type="molecule type" value="Genomic_DNA"/>
</dbReference>
<feature type="transmembrane region" description="Helical" evidence="7">
    <location>
        <begin position="201"/>
        <end position="224"/>
    </location>
</feature>
<dbReference type="Pfam" id="PF13440">
    <property type="entry name" value="Polysacc_synt_3"/>
    <property type="match status" value="1"/>
</dbReference>
<accession>A0A1F5YDL2</accession>
<proteinExistence type="inferred from homology"/>